<sequence>MGRVTALSHFISGSAETAMPIFGTLKKRGKFAWTSECEEAFLQLKAMLASPLVLTRPIAGTPLYLYIFVFDTAISAVLIQEREGDQRPVYFISKVLQGSETRYQKIEKAALALVITSRRLRPYFQNFDIVVRMDLPIRQVLRKPDLAGRMVAWSVQLLEFDISFERRGSGAGIILEGPVGIIIEQYLHFDFKASNNQAEYEALLVGMRLAKKLEAKKLTAKSDSKLVIGQVNREYQARDPQLLKYWERAIAMASVFKNFTLIHVPRDQNEQADLLAKLASTQRRGQ</sequence>
<dbReference type="Pfam" id="PF13456">
    <property type="entry name" value="RVT_3"/>
    <property type="match status" value="1"/>
</dbReference>
<feature type="non-terminal residue" evidence="2">
    <location>
        <position position="1"/>
    </location>
</feature>
<keyword evidence="3" id="KW-1185">Reference proteome</keyword>
<dbReference type="EMBL" id="QJKJ01009323">
    <property type="protein sequence ID" value="RDX76976.1"/>
    <property type="molecule type" value="Genomic_DNA"/>
</dbReference>
<name>A0A371FFC8_MUCPR</name>
<dbReference type="Gene3D" id="3.30.420.10">
    <property type="entry name" value="Ribonuclease H-like superfamily/Ribonuclease H"/>
    <property type="match status" value="1"/>
</dbReference>
<reference evidence="2" key="1">
    <citation type="submission" date="2018-05" db="EMBL/GenBank/DDBJ databases">
        <title>Draft genome of Mucuna pruriens seed.</title>
        <authorList>
            <person name="Nnadi N.E."/>
            <person name="Vos R."/>
            <person name="Hasami M.H."/>
            <person name="Devisetty U.K."/>
            <person name="Aguiy J.C."/>
        </authorList>
    </citation>
    <scope>NUCLEOTIDE SEQUENCE [LARGE SCALE GENOMIC DNA]</scope>
    <source>
        <strain evidence="2">JCA_2017</strain>
    </source>
</reference>
<feature type="domain" description="RNase H type-1" evidence="1">
    <location>
        <begin position="158"/>
        <end position="281"/>
    </location>
</feature>
<dbReference type="OrthoDB" id="2016287at2759"/>
<dbReference type="CDD" id="cd09279">
    <property type="entry name" value="RNase_HI_like"/>
    <property type="match status" value="1"/>
</dbReference>
<dbReference type="InterPro" id="IPR041577">
    <property type="entry name" value="RT_RNaseH_2"/>
</dbReference>
<evidence type="ECO:0000259" key="1">
    <source>
        <dbReference type="PROSITE" id="PS50879"/>
    </source>
</evidence>
<evidence type="ECO:0000313" key="3">
    <source>
        <dbReference type="Proteomes" id="UP000257109"/>
    </source>
</evidence>
<dbReference type="Pfam" id="PF17919">
    <property type="entry name" value="RT_RNaseH_2"/>
    <property type="match status" value="1"/>
</dbReference>
<gene>
    <name evidence="2" type="primary">rnhA</name>
    <name evidence="2" type="ORF">CR513_42970</name>
</gene>
<dbReference type="PANTHER" id="PTHR48475:SF2">
    <property type="entry name" value="RIBONUCLEASE H"/>
    <property type="match status" value="1"/>
</dbReference>
<dbReference type="InterPro" id="IPR012337">
    <property type="entry name" value="RNaseH-like_sf"/>
</dbReference>
<dbReference type="SUPFAM" id="SSF53098">
    <property type="entry name" value="Ribonuclease H-like"/>
    <property type="match status" value="1"/>
</dbReference>
<dbReference type="Proteomes" id="UP000257109">
    <property type="component" value="Unassembled WGS sequence"/>
</dbReference>
<dbReference type="SUPFAM" id="SSF56672">
    <property type="entry name" value="DNA/RNA polymerases"/>
    <property type="match status" value="1"/>
</dbReference>
<protein>
    <submittedName>
        <fullName evidence="2">RnhA</fullName>
    </submittedName>
</protein>
<evidence type="ECO:0000313" key="2">
    <source>
        <dbReference type="EMBL" id="RDX76976.1"/>
    </source>
</evidence>
<comment type="caution">
    <text evidence="2">The sequence shown here is derived from an EMBL/GenBank/DDBJ whole genome shotgun (WGS) entry which is preliminary data.</text>
</comment>
<dbReference type="InterPro" id="IPR043502">
    <property type="entry name" value="DNA/RNA_pol_sf"/>
</dbReference>
<organism evidence="2 3">
    <name type="scientific">Mucuna pruriens</name>
    <name type="common">Velvet bean</name>
    <name type="synonym">Dolichos pruriens</name>
    <dbReference type="NCBI Taxonomy" id="157652"/>
    <lineage>
        <taxon>Eukaryota</taxon>
        <taxon>Viridiplantae</taxon>
        <taxon>Streptophyta</taxon>
        <taxon>Embryophyta</taxon>
        <taxon>Tracheophyta</taxon>
        <taxon>Spermatophyta</taxon>
        <taxon>Magnoliopsida</taxon>
        <taxon>eudicotyledons</taxon>
        <taxon>Gunneridae</taxon>
        <taxon>Pentapetalae</taxon>
        <taxon>rosids</taxon>
        <taxon>fabids</taxon>
        <taxon>Fabales</taxon>
        <taxon>Fabaceae</taxon>
        <taxon>Papilionoideae</taxon>
        <taxon>50 kb inversion clade</taxon>
        <taxon>NPAAA clade</taxon>
        <taxon>indigoferoid/millettioid clade</taxon>
        <taxon>Phaseoleae</taxon>
        <taxon>Mucuna</taxon>
    </lineage>
</organism>
<accession>A0A371FFC8</accession>
<dbReference type="Gene3D" id="3.30.70.270">
    <property type="match status" value="1"/>
</dbReference>
<dbReference type="GO" id="GO:0004523">
    <property type="term" value="F:RNA-DNA hybrid ribonuclease activity"/>
    <property type="evidence" value="ECO:0007669"/>
    <property type="project" value="InterPro"/>
</dbReference>
<dbReference type="InterPro" id="IPR043128">
    <property type="entry name" value="Rev_trsase/Diguanyl_cyclase"/>
</dbReference>
<dbReference type="AlphaFoldDB" id="A0A371FFC8"/>
<dbReference type="PANTHER" id="PTHR48475">
    <property type="entry name" value="RIBONUCLEASE H"/>
    <property type="match status" value="1"/>
</dbReference>
<dbReference type="InterPro" id="IPR002156">
    <property type="entry name" value="RNaseH_domain"/>
</dbReference>
<proteinExistence type="predicted"/>
<dbReference type="InterPro" id="IPR036397">
    <property type="entry name" value="RNaseH_sf"/>
</dbReference>
<dbReference type="PROSITE" id="PS50879">
    <property type="entry name" value="RNASE_H_1"/>
    <property type="match status" value="1"/>
</dbReference>
<dbReference type="GO" id="GO:0003676">
    <property type="term" value="F:nucleic acid binding"/>
    <property type="evidence" value="ECO:0007669"/>
    <property type="project" value="InterPro"/>
</dbReference>